<evidence type="ECO:0000313" key="10">
    <source>
        <dbReference type="EMBL" id="KAK0166178.1"/>
    </source>
</evidence>
<dbReference type="InterPro" id="IPR029058">
    <property type="entry name" value="AB_hydrolase_fold"/>
</dbReference>
<evidence type="ECO:0000256" key="5">
    <source>
        <dbReference type="ARBA" id="ARBA00022525"/>
    </source>
</evidence>
<dbReference type="SUPFAM" id="SSF53474">
    <property type="entry name" value="alpha/beta-Hydrolases"/>
    <property type="match status" value="3"/>
</dbReference>
<comment type="subcellular location">
    <subcellularLocation>
        <location evidence="2">Secreted</location>
    </subcellularLocation>
</comment>
<keyword evidence="11" id="KW-1185">Reference proteome</keyword>
<dbReference type="Proteomes" id="UP001168990">
    <property type="component" value="Unassembled WGS sequence"/>
</dbReference>
<dbReference type="GO" id="GO:0005615">
    <property type="term" value="C:extracellular space"/>
    <property type="evidence" value="ECO:0007669"/>
    <property type="project" value="TreeGrafter"/>
</dbReference>
<comment type="caution">
    <text evidence="10">The sequence shown here is derived from an EMBL/GenBank/DDBJ whole genome shotgun (WGS) entry which is preliminary data.</text>
</comment>
<dbReference type="PRINTS" id="PR00821">
    <property type="entry name" value="TAGLIPASE"/>
</dbReference>
<dbReference type="InterPro" id="IPR033906">
    <property type="entry name" value="Lipase_N"/>
</dbReference>
<evidence type="ECO:0000256" key="6">
    <source>
        <dbReference type="ARBA" id="ARBA00022801"/>
    </source>
</evidence>
<reference evidence="10" key="1">
    <citation type="journal article" date="2023" name="bioRxiv">
        <title>Scaffold-level genome assemblies of two parasitoid biocontrol wasps reveal the parthenogenesis mechanism and an associated novel virus.</title>
        <authorList>
            <person name="Inwood S."/>
            <person name="Skelly J."/>
            <person name="Guhlin J."/>
            <person name="Harrop T."/>
            <person name="Goldson S."/>
            <person name="Dearden P."/>
        </authorList>
    </citation>
    <scope>NUCLEOTIDE SEQUENCE</scope>
    <source>
        <strain evidence="10">Irish</strain>
        <tissue evidence="10">Whole body</tissue>
    </source>
</reference>
<keyword evidence="5" id="KW-0964">Secreted</keyword>
<dbReference type="InterPro" id="IPR000734">
    <property type="entry name" value="TAG_lipase"/>
</dbReference>
<feature type="domain" description="Lipase" evidence="9">
    <location>
        <begin position="362"/>
        <end position="630"/>
    </location>
</feature>
<evidence type="ECO:0000313" key="11">
    <source>
        <dbReference type="Proteomes" id="UP001168990"/>
    </source>
</evidence>
<feature type="domain" description="Lipase" evidence="9">
    <location>
        <begin position="675"/>
        <end position="946"/>
    </location>
</feature>
<organism evidence="10 11">
    <name type="scientific">Microctonus aethiopoides</name>
    <dbReference type="NCBI Taxonomy" id="144406"/>
    <lineage>
        <taxon>Eukaryota</taxon>
        <taxon>Metazoa</taxon>
        <taxon>Ecdysozoa</taxon>
        <taxon>Arthropoda</taxon>
        <taxon>Hexapoda</taxon>
        <taxon>Insecta</taxon>
        <taxon>Pterygota</taxon>
        <taxon>Neoptera</taxon>
        <taxon>Endopterygota</taxon>
        <taxon>Hymenoptera</taxon>
        <taxon>Apocrita</taxon>
        <taxon>Ichneumonoidea</taxon>
        <taxon>Braconidae</taxon>
        <taxon>Euphorinae</taxon>
        <taxon>Microctonus</taxon>
    </lineage>
</organism>
<comment type="similarity">
    <text evidence="3 8">Belongs to the AB hydrolase superfamily. Lipase family.</text>
</comment>
<evidence type="ECO:0000256" key="4">
    <source>
        <dbReference type="ARBA" id="ARBA00013179"/>
    </source>
</evidence>
<dbReference type="EC" id="3.1.1.32" evidence="4"/>
<dbReference type="CDD" id="cd00707">
    <property type="entry name" value="Pancreat_lipase_like"/>
    <property type="match status" value="3"/>
</dbReference>
<proteinExistence type="inferred from homology"/>
<name>A0AA39KLR1_9HYME</name>
<dbReference type="EMBL" id="JAQQBS010001422">
    <property type="protein sequence ID" value="KAK0166178.1"/>
    <property type="molecule type" value="Genomic_DNA"/>
</dbReference>
<dbReference type="GO" id="GO:0017171">
    <property type="term" value="F:serine hydrolase activity"/>
    <property type="evidence" value="ECO:0007669"/>
    <property type="project" value="TreeGrafter"/>
</dbReference>
<evidence type="ECO:0000259" key="9">
    <source>
        <dbReference type="Pfam" id="PF00151"/>
    </source>
</evidence>
<dbReference type="InterPro" id="IPR013818">
    <property type="entry name" value="Lipase"/>
</dbReference>
<keyword evidence="6" id="KW-0378">Hydrolase</keyword>
<dbReference type="PANTHER" id="PTHR11610:SF173">
    <property type="entry name" value="LIPASE DOMAIN-CONTAINING PROTEIN-RELATED"/>
    <property type="match status" value="1"/>
</dbReference>
<sequence>MWGKCLGLDNSNDDARNEEFRKLGIELCEEFMKNDNILRQPLPEGLLLQVDALPILETEVPLNPIDFLSNIECGPTNLEASRDSITFHLFTRLNREKAYILKMYDINNLKASPFNSTWPTKYIVHGWTNDVEMPWVVEIRQSYLDVDYYNIIAVDWSPISKLDYPTATRYAPSVGKIIGEMLKFLNTEGSMSFSDVHMVGHSLGAQVSGFAGAAVFGDIDRITGLDPAFPCFGFPVLKSAEGRLDPTDAKFVDIIHTDEGVYGMRQMCGHADFLPNGGGAPQPGCAGIDQDSCSHQKVTAYMIDSINNRQRFLALQCDSWNNYKDGNCANNPVAYMETFSPSSTALSDFEGGTATLPTPGDNVTFYLFTPSNKINAYMLKVGDVKNLNASPFDAKRQTKILIHGWTDSALEPWIINFCNNYFVTGDNYNIIAVNWYPLSSTEYTTAVGEYVGELLEFLNTAAKLSYRNVHILGHSLGAHIAGFAGAKVAGAVGRITGMDPAGPLYEFPLLRESRDRLDPTDAVFVDIIHTCAGAAGFVEAIGHVDFYPNGGTFNQPGCPVLQSLTCSHARAYVFMIDSIIYPDEFVAMKCDSWSDYRNGRCSGTKAIMGEHVTSTARGLYYLRTNSGSPYGQGEIPKLYEGDPFTMENKLAGLADAVSEVSSIVASGVSKLGLVEKNVQFLLYTQSNKVKPYILKVGDVDNLNKSPFDSESKTKIIIHGWQDSALNPILQCISRNYLKKKNYNVIIVNWALISVGEYTIAVELARPVGEYVGKMVKFLKTDGGQSLSDVHIMGASLGAHVAGFAGAYNSGRIGRITGLDAAGPLFEFPRLKDPEDRLDKTDAMFVENIHTCGGIAGFLQPIGHADFYPNNGTIPQPGCPLLVTVSCSHAWAMVLMLNSIKYPDEYDAVECDSWENYEKGSCSGNSITKMGEYADRDARGKYYLKTSPSVDLC</sequence>
<keyword evidence="7" id="KW-1015">Disulfide bond</keyword>
<evidence type="ECO:0000256" key="3">
    <source>
        <dbReference type="ARBA" id="ARBA00010701"/>
    </source>
</evidence>
<evidence type="ECO:0000256" key="8">
    <source>
        <dbReference type="RuleBase" id="RU004262"/>
    </source>
</evidence>
<evidence type="ECO:0000256" key="2">
    <source>
        <dbReference type="ARBA" id="ARBA00004613"/>
    </source>
</evidence>
<dbReference type="Gene3D" id="3.40.50.1820">
    <property type="entry name" value="alpha/beta hydrolase"/>
    <property type="match status" value="3"/>
</dbReference>
<evidence type="ECO:0000256" key="1">
    <source>
        <dbReference type="ARBA" id="ARBA00000111"/>
    </source>
</evidence>
<dbReference type="Pfam" id="PF00151">
    <property type="entry name" value="Lipase"/>
    <property type="match status" value="3"/>
</dbReference>
<feature type="domain" description="Lipase" evidence="9">
    <location>
        <begin position="80"/>
        <end position="330"/>
    </location>
</feature>
<reference evidence="10" key="2">
    <citation type="submission" date="2023-03" db="EMBL/GenBank/DDBJ databases">
        <authorList>
            <person name="Inwood S.N."/>
            <person name="Skelly J.G."/>
            <person name="Guhlin J."/>
            <person name="Harrop T.W.R."/>
            <person name="Goldson S.G."/>
            <person name="Dearden P.K."/>
        </authorList>
    </citation>
    <scope>NUCLEOTIDE SEQUENCE</scope>
    <source>
        <strain evidence="10">Irish</strain>
        <tissue evidence="10">Whole body</tissue>
    </source>
</reference>
<dbReference type="GO" id="GO:0008970">
    <property type="term" value="F:phospholipase A1 activity"/>
    <property type="evidence" value="ECO:0007669"/>
    <property type="project" value="UniProtKB-EC"/>
</dbReference>
<accession>A0AA39KLR1</accession>
<dbReference type="PANTHER" id="PTHR11610">
    <property type="entry name" value="LIPASE"/>
    <property type="match status" value="1"/>
</dbReference>
<dbReference type="GO" id="GO:0016042">
    <property type="term" value="P:lipid catabolic process"/>
    <property type="evidence" value="ECO:0007669"/>
    <property type="project" value="TreeGrafter"/>
</dbReference>
<comment type="catalytic activity">
    <reaction evidence="1">
        <text>a 1,2-diacyl-sn-glycero-3-phosphocholine + H2O = a 2-acyl-sn-glycero-3-phosphocholine + a fatty acid + H(+)</text>
        <dbReference type="Rhea" id="RHEA:18689"/>
        <dbReference type="ChEBI" id="CHEBI:15377"/>
        <dbReference type="ChEBI" id="CHEBI:15378"/>
        <dbReference type="ChEBI" id="CHEBI:28868"/>
        <dbReference type="ChEBI" id="CHEBI:57643"/>
        <dbReference type="ChEBI" id="CHEBI:57875"/>
        <dbReference type="EC" id="3.1.1.32"/>
    </reaction>
</comment>
<dbReference type="AlphaFoldDB" id="A0AA39KLR1"/>
<gene>
    <name evidence="10" type="ORF">PV328_004620</name>
</gene>
<protein>
    <recommendedName>
        <fullName evidence="4">phospholipase A1</fullName>
        <ecNumber evidence="4">3.1.1.32</ecNumber>
    </recommendedName>
</protein>
<evidence type="ECO:0000256" key="7">
    <source>
        <dbReference type="ARBA" id="ARBA00023157"/>
    </source>
</evidence>